<feature type="compositionally biased region" description="Basic and acidic residues" evidence="1">
    <location>
        <begin position="1"/>
        <end position="14"/>
    </location>
</feature>
<keyword evidence="3" id="KW-1185">Reference proteome</keyword>
<organism evidence="2 3">
    <name type="scientific">Achlya hypogyna</name>
    <name type="common">Oomycete</name>
    <name type="synonym">Protoachlya hypogyna</name>
    <dbReference type="NCBI Taxonomy" id="1202772"/>
    <lineage>
        <taxon>Eukaryota</taxon>
        <taxon>Sar</taxon>
        <taxon>Stramenopiles</taxon>
        <taxon>Oomycota</taxon>
        <taxon>Saprolegniomycetes</taxon>
        <taxon>Saprolegniales</taxon>
        <taxon>Achlyaceae</taxon>
        <taxon>Achlya</taxon>
    </lineage>
</organism>
<evidence type="ECO:0000313" key="2">
    <source>
        <dbReference type="EMBL" id="OQR98187.1"/>
    </source>
</evidence>
<evidence type="ECO:0000256" key="1">
    <source>
        <dbReference type="SAM" id="MobiDB-lite"/>
    </source>
</evidence>
<protein>
    <submittedName>
        <fullName evidence="2">Uncharacterized protein</fullName>
    </submittedName>
</protein>
<dbReference type="AlphaFoldDB" id="A0A1V9ZJP0"/>
<reference evidence="2 3" key="1">
    <citation type="journal article" date="2014" name="Genome Biol. Evol.">
        <title>The secreted proteins of Achlya hypogyna and Thraustotheca clavata identify the ancestral oomycete secretome and reveal gene acquisitions by horizontal gene transfer.</title>
        <authorList>
            <person name="Misner I."/>
            <person name="Blouin N."/>
            <person name="Leonard G."/>
            <person name="Richards T.A."/>
            <person name="Lane C.E."/>
        </authorList>
    </citation>
    <scope>NUCLEOTIDE SEQUENCE [LARGE SCALE GENOMIC DNA]</scope>
    <source>
        <strain evidence="2 3">ATCC 48635</strain>
    </source>
</reference>
<proteinExistence type="predicted"/>
<sequence length="279" mass="31270">MREALSWRAEPADRDETDDDDTTDRLFGIDSSQLLKSYLPSPRVDEPEGQDGQQHQHNTRKIKPTSASATARPTLFEASLKDKRQKSVLKEVHPTKCTVAFAENRVQSSCPVVFQDANVRKPRPASTGAKSKLRSVHQPKLTLGRWTSPSSVSPSPETTPLEAIRIGRLPSVASENPVQRLAEKMECLEAYIKARESRRSMATPRQYNKLDQIFRLRESQCPSPVTPASSRTNKPPVIQLAMWGPEARQRAATPTRAVVQVKDILVPKSPFLPRKSRFN</sequence>
<feature type="region of interest" description="Disordered" evidence="1">
    <location>
        <begin position="1"/>
        <end position="74"/>
    </location>
</feature>
<evidence type="ECO:0000313" key="3">
    <source>
        <dbReference type="Proteomes" id="UP000243579"/>
    </source>
</evidence>
<dbReference type="Proteomes" id="UP000243579">
    <property type="component" value="Unassembled WGS sequence"/>
</dbReference>
<dbReference type="OrthoDB" id="10580545at2759"/>
<accession>A0A1V9ZJP0</accession>
<comment type="caution">
    <text evidence="2">The sequence shown here is derived from an EMBL/GenBank/DDBJ whole genome shotgun (WGS) entry which is preliminary data.</text>
</comment>
<gene>
    <name evidence="2" type="ORF">ACHHYP_09011</name>
</gene>
<dbReference type="EMBL" id="JNBR01000089">
    <property type="protein sequence ID" value="OQR98187.1"/>
    <property type="molecule type" value="Genomic_DNA"/>
</dbReference>
<name>A0A1V9ZJP0_ACHHY</name>